<evidence type="ECO:0000313" key="4">
    <source>
        <dbReference type="EMBL" id="MBP1852550.1"/>
    </source>
</evidence>
<dbReference type="InterPro" id="IPR007890">
    <property type="entry name" value="CHASE2"/>
</dbReference>
<evidence type="ECO:0000313" key="5">
    <source>
        <dbReference type="Proteomes" id="UP000759443"/>
    </source>
</evidence>
<keyword evidence="1" id="KW-1133">Transmembrane helix</keyword>
<dbReference type="CDD" id="cd01949">
    <property type="entry name" value="GGDEF"/>
    <property type="match status" value="1"/>
</dbReference>
<dbReference type="SMART" id="SM00267">
    <property type="entry name" value="GGDEF"/>
    <property type="match status" value="1"/>
</dbReference>
<dbReference type="Gene3D" id="3.20.20.450">
    <property type="entry name" value="EAL domain"/>
    <property type="match status" value="1"/>
</dbReference>
<reference evidence="4 5" key="1">
    <citation type="submission" date="2021-03" db="EMBL/GenBank/DDBJ databases">
        <title>Genomic Encyclopedia of Type Strains, Phase IV (KMG-IV): sequencing the most valuable type-strain genomes for metagenomic binning, comparative biology and taxonomic classification.</title>
        <authorList>
            <person name="Goeker M."/>
        </authorList>
    </citation>
    <scope>NUCLEOTIDE SEQUENCE [LARGE SCALE GENOMIC DNA]</scope>
    <source>
        <strain evidence="4 5">DSM 21600</strain>
    </source>
</reference>
<keyword evidence="5" id="KW-1185">Reference proteome</keyword>
<evidence type="ECO:0000259" key="2">
    <source>
        <dbReference type="PROSITE" id="PS50883"/>
    </source>
</evidence>
<dbReference type="SUPFAM" id="SSF55073">
    <property type="entry name" value="Nucleotide cyclase"/>
    <property type="match status" value="1"/>
</dbReference>
<feature type="transmembrane region" description="Helical" evidence="1">
    <location>
        <begin position="332"/>
        <end position="351"/>
    </location>
</feature>
<dbReference type="PANTHER" id="PTHR44757">
    <property type="entry name" value="DIGUANYLATE CYCLASE DGCP"/>
    <property type="match status" value="1"/>
</dbReference>
<feature type="domain" description="GGDEF" evidence="3">
    <location>
        <begin position="532"/>
        <end position="663"/>
    </location>
</feature>
<evidence type="ECO:0000259" key="3">
    <source>
        <dbReference type="PROSITE" id="PS50887"/>
    </source>
</evidence>
<dbReference type="Pfam" id="PF05226">
    <property type="entry name" value="CHASE2"/>
    <property type="match status" value="1"/>
</dbReference>
<keyword evidence="1" id="KW-0812">Transmembrane</keyword>
<dbReference type="SMART" id="SM01080">
    <property type="entry name" value="CHASE2"/>
    <property type="match status" value="1"/>
</dbReference>
<dbReference type="EMBL" id="JAGGJU010000012">
    <property type="protein sequence ID" value="MBP1852550.1"/>
    <property type="molecule type" value="Genomic_DNA"/>
</dbReference>
<dbReference type="Pfam" id="PF00990">
    <property type="entry name" value="GGDEF"/>
    <property type="match status" value="1"/>
</dbReference>
<proteinExistence type="predicted"/>
<accession>A0ABS4E3N4</accession>
<dbReference type="SMART" id="SM00052">
    <property type="entry name" value="EAL"/>
    <property type="match status" value="1"/>
</dbReference>
<sequence>MDQVIAILRGRWLAGLFRLCMVAAMLVLAVGGSDFGFVRQIDNDLRALRFKAAPRPATGDTVYLAIDKQSLDRVGTWPWPRGIYAEAIDKLLASGAGDIFLDVDFSNPSTPGEDTKLEKALDDAGGVILPVFHQYRTAGSQNDVTITRPIPQLADKAWLAFANVFPDRDGRVRQMVMGDVLDGAPVQSAAALLAGAHQTIGPLPIDYSIQPSTVPTYSFGDLLDGKVGSKELNGRNIVIGAYATELQDIFAVPVYRTLPGPVLHILATETLLQKRALHGFNQKPLQLLLVLLILVSIFALRRRSVLIVVTGALALFATGEVAAFALQRQLAFTLDTASFWVLLAAGLFMFMTEKIDLSNLLVAIANAEHYNTRRVLHRIVADSADGVIAFDESLDVIEESGSVRTLLSRPRRIRRGASLPQLLPDDLMQNVRKTIADYTASPDRARSRTVAARIAHDGGTRHLEATITISPAIARPDKVRVHGPAFLGSLIMRDDTARRLYEDKLEELAHSDALTALLNRHAFTEALDRMEGWVHIAVLDLHRFSVLNATLGRDAGDELLKAVADKLRAAEPSALVGRLGSDVFCLAVPTARYQPESALAERLLALFDKPLSFGGRQVQSSVHVGLRTRPGPDGDATRWLEETERALEDAKLVAGSGWRSYDPATALHVSRAREVERHLHTGLERREFFLVYQPQIDLVSGDLIGAEALIRWVQPDLGMIPPVEFIPIAEANGFIAELGEWILNEACREAAGWPDDLTVAVNVSAHQFLSADMLGSVRRALAASGLPARRLHIEVTESVFIHNTDKLADILKALRADGITVALDDFGTGYSSLSYLAAFPFDKLKIDQSFVRKMASDAGAEAIVRTILSLAHSLGLKVVAEGIESEIEWRMLQQMGCQQGQGYHFGKPQGPAQLLSLHGRETWSLAAVS</sequence>
<keyword evidence="1" id="KW-0472">Membrane</keyword>
<feature type="transmembrane region" description="Helical" evidence="1">
    <location>
        <begin position="284"/>
        <end position="300"/>
    </location>
</feature>
<dbReference type="Proteomes" id="UP000759443">
    <property type="component" value="Unassembled WGS sequence"/>
</dbReference>
<organism evidence="4 5">
    <name type="scientific">Rhizobium halophytocola</name>
    <dbReference type="NCBI Taxonomy" id="735519"/>
    <lineage>
        <taxon>Bacteria</taxon>
        <taxon>Pseudomonadati</taxon>
        <taxon>Pseudomonadota</taxon>
        <taxon>Alphaproteobacteria</taxon>
        <taxon>Hyphomicrobiales</taxon>
        <taxon>Rhizobiaceae</taxon>
        <taxon>Rhizobium/Agrobacterium group</taxon>
        <taxon>Rhizobium</taxon>
    </lineage>
</organism>
<evidence type="ECO:0000256" key="1">
    <source>
        <dbReference type="SAM" id="Phobius"/>
    </source>
</evidence>
<protein>
    <submittedName>
        <fullName evidence="4">Diguanylate cyclase (GGDEF)-like protein</fullName>
    </submittedName>
</protein>
<dbReference type="InterPro" id="IPR000160">
    <property type="entry name" value="GGDEF_dom"/>
</dbReference>
<dbReference type="PANTHER" id="PTHR44757:SF2">
    <property type="entry name" value="BIOFILM ARCHITECTURE MAINTENANCE PROTEIN MBAA"/>
    <property type="match status" value="1"/>
</dbReference>
<dbReference type="NCBIfam" id="TIGR00254">
    <property type="entry name" value="GGDEF"/>
    <property type="match status" value="1"/>
</dbReference>
<dbReference type="CDD" id="cd01948">
    <property type="entry name" value="EAL"/>
    <property type="match status" value="1"/>
</dbReference>
<dbReference type="PROSITE" id="PS50883">
    <property type="entry name" value="EAL"/>
    <property type="match status" value="1"/>
</dbReference>
<comment type="caution">
    <text evidence="4">The sequence shown here is derived from an EMBL/GenBank/DDBJ whole genome shotgun (WGS) entry which is preliminary data.</text>
</comment>
<name>A0ABS4E3N4_9HYPH</name>
<dbReference type="InterPro" id="IPR043128">
    <property type="entry name" value="Rev_trsase/Diguanyl_cyclase"/>
</dbReference>
<dbReference type="Pfam" id="PF00563">
    <property type="entry name" value="EAL"/>
    <property type="match status" value="1"/>
</dbReference>
<gene>
    <name evidence="4" type="ORF">J2Z17_004008</name>
</gene>
<dbReference type="InterPro" id="IPR052155">
    <property type="entry name" value="Biofilm_reg_signaling"/>
</dbReference>
<feature type="transmembrane region" description="Helical" evidence="1">
    <location>
        <begin position="306"/>
        <end position="325"/>
    </location>
</feature>
<dbReference type="PROSITE" id="PS50887">
    <property type="entry name" value="GGDEF"/>
    <property type="match status" value="1"/>
</dbReference>
<dbReference type="InterPro" id="IPR001633">
    <property type="entry name" value="EAL_dom"/>
</dbReference>
<dbReference type="SUPFAM" id="SSF141868">
    <property type="entry name" value="EAL domain-like"/>
    <property type="match status" value="1"/>
</dbReference>
<dbReference type="InterPro" id="IPR035919">
    <property type="entry name" value="EAL_sf"/>
</dbReference>
<feature type="transmembrane region" description="Helical" evidence="1">
    <location>
        <begin position="12"/>
        <end position="31"/>
    </location>
</feature>
<dbReference type="Gene3D" id="3.30.70.270">
    <property type="match status" value="1"/>
</dbReference>
<dbReference type="InterPro" id="IPR029787">
    <property type="entry name" value="Nucleotide_cyclase"/>
</dbReference>
<feature type="domain" description="EAL" evidence="2">
    <location>
        <begin position="672"/>
        <end position="922"/>
    </location>
</feature>